<protein>
    <submittedName>
        <fullName evidence="1">Uncharacterized protein</fullName>
    </submittedName>
</protein>
<accession>A0A9X2VZN4</accession>
<name>A0A9X2VZN4_9SPHN</name>
<evidence type="ECO:0000313" key="2">
    <source>
        <dbReference type="Proteomes" id="UP001142648"/>
    </source>
</evidence>
<sequence>MTERRAPPILSAGDRLQAQPHHVRALVLDLLDQMSAPMTARQIEAALIEAGGWTRAERRRIVKALKVLPIVAIGAG</sequence>
<dbReference type="Proteomes" id="UP001142648">
    <property type="component" value="Unassembled WGS sequence"/>
</dbReference>
<dbReference type="AlphaFoldDB" id="A0A9X2VZN4"/>
<organism evidence="1 2">
    <name type="scientific">Tsuneonella litorea</name>
    <dbReference type="NCBI Taxonomy" id="2976475"/>
    <lineage>
        <taxon>Bacteria</taxon>
        <taxon>Pseudomonadati</taxon>
        <taxon>Pseudomonadota</taxon>
        <taxon>Alphaproteobacteria</taxon>
        <taxon>Sphingomonadales</taxon>
        <taxon>Erythrobacteraceae</taxon>
        <taxon>Tsuneonella</taxon>
    </lineage>
</organism>
<reference evidence="1" key="1">
    <citation type="submission" date="2022-09" db="EMBL/GenBank/DDBJ databases">
        <title>The genome sequence of Tsuneonella sp. YG55.</title>
        <authorList>
            <person name="Liu Y."/>
        </authorList>
    </citation>
    <scope>NUCLEOTIDE SEQUENCE</scope>
    <source>
        <strain evidence="1">YG55</strain>
    </source>
</reference>
<gene>
    <name evidence="1" type="ORF">N0B51_00045</name>
</gene>
<keyword evidence="2" id="KW-1185">Reference proteome</keyword>
<evidence type="ECO:0000313" key="1">
    <source>
        <dbReference type="EMBL" id="MCT2557366.1"/>
    </source>
</evidence>
<dbReference type="RefSeq" id="WP_259960132.1">
    <property type="nucleotide sequence ID" value="NZ_JAOAMV010000001.1"/>
</dbReference>
<proteinExistence type="predicted"/>
<dbReference type="EMBL" id="JAOAMV010000001">
    <property type="protein sequence ID" value="MCT2557366.1"/>
    <property type="molecule type" value="Genomic_DNA"/>
</dbReference>
<comment type="caution">
    <text evidence="1">The sequence shown here is derived from an EMBL/GenBank/DDBJ whole genome shotgun (WGS) entry which is preliminary data.</text>
</comment>